<feature type="domain" description="HTH iclR-type" evidence="4">
    <location>
        <begin position="8"/>
        <end position="69"/>
    </location>
</feature>
<accession>A0A5N0UXY2</accession>
<dbReference type="Pfam" id="PF01614">
    <property type="entry name" value="IclR_C"/>
    <property type="match status" value="1"/>
</dbReference>
<feature type="domain" description="IclR-ED" evidence="5">
    <location>
        <begin position="70"/>
        <end position="249"/>
    </location>
</feature>
<dbReference type="PANTHER" id="PTHR30136:SF24">
    <property type="entry name" value="HTH-TYPE TRANSCRIPTIONAL REPRESSOR ALLR"/>
    <property type="match status" value="1"/>
</dbReference>
<evidence type="ECO:0000313" key="7">
    <source>
        <dbReference type="Proteomes" id="UP000319769"/>
    </source>
</evidence>
<dbReference type="AlphaFoldDB" id="A0A5N0UXY2"/>
<dbReference type="GO" id="GO:0045892">
    <property type="term" value="P:negative regulation of DNA-templated transcription"/>
    <property type="evidence" value="ECO:0007669"/>
    <property type="project" value="TreeGrafter"/>
</dbReference>
<dbReference type="Gene3D" id="1.10.10.10">
    <property type="entry name" value="Winged helix-like DNA-binding domain superfamily/Winged helix DNA-binding domain"/>
    <property type="match status" value="1"/>
</dbReference>
<evidence type="ECO:0000256" key="3">
    <source>
        <dbReference type="ARBA" id="ARBA00023163"/>
    </source>
</evidence>
<dbReference type="EMBL" id="VMNW02000055">
    <property type="protein sequence ID" value="KAA9155651.1"/>
    <property type="molecule type" value="Genomic_DNA"/>
</dbReference>
<proteinExistence type="predicted"/>
<evidence type="ECO:0000313" key="6">
    <source>
        <dbReference type="EMBL" id="KAA9155651.1"/>
    </source>
</evidence>
<dbReference type="SMART" id="SM00346">
    <property type="entry name" value="HTH_ICLR"/>
    <property type="match status" value="1"/>
</dbReference>
<dbReference type="PROSITE" id="PS51077">
    <property type="entry name" value="HTH_ICLR"/>
    <property type="match status" value="1"/>
</dbReference>
<protein>
    <submittedName>
        <fullName evidence="6">IclR family transcriptional regulator</fullName>
    </submittedName>
</protein>
<organism evidence="6 7">
    <name type="scientific">Amycolatopsis acidicola</name>
    <dbReference type="NCBI Taxonomy" id="2596893"/>
    <lineage>
        <taxon>Bacteria</taxon>
        <taxon>Bacillati</taxon>
        <taxon>Actinomycetota</taxon>
        <taxon>Actinomycetes</taxon>
        <taxon>Pseudonocardiales</taxon>
        <taxon>Pseudonocardiaceae</taxon>
        <taxon>Amycolatopsis</taxon>
    </lineage>
</organism>
<evidence type="ECO:0000259" key="5">
    <source>
        <dbReference type="PROSITE" id="PS51078"/>
    </source>
</evidence>
<dbReference type="GO" id="GO:0003700">
    <property type="term" value="F:DNA-binding transcription factor activity"/>
    <property type="evidence" value="ECO:0007669"/>
    <property type="project" value="TreeGrafter"/>
</dbReference>
<dbReference type="OrthoDB" id="60629at2"/>
<evidence type="ECO:0000256" key="2">
    <source>
        <dbReference type="ARBA" id="ARBA00023125"/>
    </source>
</evidence>
<reference evidence="6" key="1">
    <citation type="submission" date="2019-09" db="EMBL/GenBank/DDBJ databases">
        <authorList>
            <person name="Teo W.F.A."/>
            <person name="Duangmal K."/>
        </authorList>
    </citation>
    <scope>NUCLEOTIDE SEQUENCE [LARGE SCALE GENOMIC DNA]</scope>
    <source>
        <strain evidence="6">K81G1</strain>
    </source>
</reference>
<dbReference type="GO" id="GO:0003677">
    <property type="term" value="F:DNA binding"/>
    <property type="evidence" value="ECO:0007669"/>
    <property type="project" value="UniProtKB-KW"/>
</dbReference>
<dbReference type="SUPFAM" id="SSF55781">
    <property type="entry name" value="GAF domain-like"/>
    <property type="match status" value="1"/>
</dbReference>
<dbReference type="InterPro" id="IPR050707">
    <property type="entry name" value="HTH_MetabolicPath_Reg"/>
</dbReference>
<dbReference type="PANTHER" id="PTHR30136">
    <property type="entry name" value="HELIX-TURN-HELIX TRANSCRIPTIONAL REGULATOR, ICLR FAMILY"/>
    <property type="match status" value="1"/>
</dbReference>
<dbReference type="InterPro" id="IPR036388">
    <property type="entry name" value="WH-like_DNA-bd_sf"/>
</dbReference>
<sequence>MARSNSGESVLTRVDRVLSCFDADNPTRTASDIARHARLPIATAHRLVNELVTLGYLERTPGRRIRLGVRLWELASRGSRAAGLREAAMPVMEDLHAVVGHHTQLSVRDGFEALFLERLSTRGGSRNIIRVAGRLPAHACSSGIVLIAHAPAEVQEELLASRLKRYTDRTPADPTTLRSLLADVRSRGVAVADGFITPGATGVAVPIRGPQEDVVAALNVVVPSGDGNAPAQISALLAAARSISRALGLHPRLDADLTSM</sequence>
<gene>
    <name evidence="6" type="ORF">FPZ12_029295</name>
</gene>
<dbReference type="InterPro" id="IPR014757">
    <property type="entry name" value="Tscrpt_reg_IclR_C"/>
</dbReference>
<comment type="caution">
    <text evidence="6">The sequence shown here is derived from an EMBL/GenBank/DDBJ whole genome shotgun (WGS) entry which is preliminary data.</text>
</comment>
<dbReference type="RefSeq" id="WP_144755679.1">
    <property type="nucleotide sequence ID" value="NZ_VMNW02000055.1"/>
</dbReference>
<dbReference type="Gene3D" id="3.30.450.40">
    <property type="match status" value="1"/>
</dbReference>
<dbReference type="SUPFAM" id="SSF46785">
    <property type="entry name" value="Winged helix' DNA-binding domain"/>
    <property type="match status" value="1"/>
</dbReference>
<dbReference type="InterPro" id="IPR029016">
    <property type="entry name" value="GAF-like_dom_sf"/>
</dbReference>
<dbReference type="PROSITE" id="PS51078">
    <property type="entry name" value="ICLR_ED"/>
    <property type="match status" value="1"/>
</dbReference>
<keyword evidence="2" id="KW-0238">DNA-binding</keyword>
<keyword evidence="7" id="KW-1185">Reference proteome</keyword>
<evidence type="ECO:0000256" key="1">
    <source>
        <dbReference type="ARBA" id="ARBA00023015"/>
    </source>
</evidence>
<keyword evidence="3" id="KW-0804">Transcription</keyword>
<dbReference type="Proteomes" id="UP000319769">
    <property type="component" value="Unassembled WGS sequence"/>
</dbReference>
<dbReference type="InterPro" id="IPR036390">
    <property type="entry name" value="WH_DNA-bd_sf"/>
</dbReference>
<evidence type="ECO:0000259" key="4">
    <source>
        <dbReference type="PROSITE" id="PS51077"/>
    </source>
</evidence>
<dbReference type="Pfam" id="PF09339">
    <property type="entry name" value="HTH_IclR"/>
    <property type="match status" value="1"/>
</dbReference>
<keyword evidence="1" id="KW-0805">Transcription regulation</keyword>
<name>A0A5N0UXY2_9PSEU</name>
<dbReference type="InterPro" id="IPR005471">
    <property type="entry name" value="Tscrpt_reg_IclR_N"/>
</dbReference>